<dbReference type="PANTHER" id="PTHR37423:SF2">
    <property type="entry name" value="MEMBRANE-BOUND LYTIC MUREIN TRANSGLYCOSYLASE C"/>
    <property type="match status" value="1"/>
</dbReference>
<organism evidence="2 3">
    <name type="scientific">Virgibacillus alimentarius</name>
    <dbReference type="NCBI Taxonomy" id="698769"/>
    <lineage>
        <taxon>Bacteria</taxon>
        <taxon>Bacillati</taxon>
        <taxon>Bacillota</taxon>
        <taxon>Bacilli</taxon>
        <taxon>Bacillales</taxon>
        <taxon>Bacillaceae</taxon>
        <taxon>Virgibacillus</taxon>
    </lineage>
</organism>
<proteinExistence type="predicted"/>
<keyword evidence="3" id="KW-1185">Reference proteome</keyword>
<dbReference type="Proteomes" id="UP001519294">
    <property type="component" value="Unassembled WGS sequence"/>
</dbReference>
<accession>A0ABS4S5C7</accession>
<protein>
    <submittedName>
        <fullName evidence="2">Soluble lytic murein transglycosylase-like protein</fullName>
    </submittedName>
</protein>
<dbReference type="InterPro" id="IPR023346">
    <property type="entry name" value="Lysozyme-like_dom_sf"/>
</dbReference>
<gene>
    <name evidence="2" type="ORF">J2Z81_000631</name>
</gene>
<feature type="domain" description="Transglycosylase SLT" evidence="1">
    <location>
        <begin position="87"/>
        <end position="196"/>
    </location>
</feature>
<evidence type="ECO:0000259" key="1">
    <source>
        <dbReference type="Pfam" id="PF01464"/>
    </source>
</evidence>
<dbReference type="PANTHER" id="PTHR37423">
    <property type="entry name" value="SOLUBLE LYTIC MUREIN TRANSGLYCOSYLASE-RELATED"/>
    <property type="match status" value="1"/>
</dbReference>
<dbReference type="SUPFAM" id="SSF53955">
    <property type="entry name" value="Lysozyme-like"/>
    <property type="match status" value="1"/>
</dbReference>
<sequence length="206" mass="22774">METNDLQRLIQHQVMSVHRMNNNGISHDSSMPNAFRQLLQAKINEATALNKTNKKASNDHYPINYNASSLQSRSKVTHDPVSATIDQYIQEAAKKFNVDESLIHSVIMAESNYNVQAQSSAGAQGLMQLMPGTALGLGVSDPFDPKQNIEAGTKYLSQMLKRYNGNKELALAAYNAGPGNVDKHQGVPPFRETKNYVNKIMKNDLA</sequence>
<evidence type="ECO:0000313" key="2">
    <source>
        <dbReference type="EMBL" id="MBP2256698.1"/>
    </source>
</evidence>
<name>A0ABS4S5C7_9BACI</name>
<reference evidence="2 3" key="1">
    <citation type="submission" date="2021-03" db="EMBL/GenBank/DDBJ databases">
        <title>Genomic Encyclopedia of Type Strains, Phase IV (KMG-IV): sequencing the most valuable type-strain genomes for metagenomic binning, comparative biology and taxonomic classification.</title>
        <authorList>
            <person name="Goeker M."/>
        </authorList>
    </citation>
    <scope>NUCLEOTIDE SEQUENCE [LARGE SCALE GENOMIC DNA]</scope>
    <source>
        <strain evidence="2 3">DSM 25790</strain>
    </source>
</reference>
<dbReference type="Gene3D" id="1.10.530.10">
    <property type="match status" value="1"/>
</dbReference>
<dbReference type="RefSeq" id="WP_226370689.1">
    <property type="nucleotide sequence ID" value="NZ_JAGIKX010000002.1"/>
</dbReference>
<evidence type="ECO:0000313" key="3">
    <source>
        <dbReference type="Proteomes" id="UP001519294"/>
    </source>
</evidence>
<dbReference type="EMBL" id="JAGIKX010000002">
    <property type="protein sequence ID" value="MBP2256698.1"/>
    <property type="molecule type" value="Genomic_DNA"/>
</dbReference>
<dbReference type="InterPro" id="IPR008258">
    <property type="entry name" value="Transglycosylase_SLT_dom_1"/>
</dbReference>
<dbReference type="Pfam" id="PF01464">
    <property type="entry name" value="SLT"/>
    <property type="match status" value="1"/>
</dbReference>
<dbReference type="CDD" id="cd00254">
    <property type="entry name" value="LT-like"/>
    <property type="match status" value="1"/>
</dbReference>
<comment type="caution">
    <text evidence="2">The sequence shown here is derived from an EMBL/GenBank/DDBJ whole genome shotgun (WGS) entry which is preliminary data.</text>
</comment>